<proteinExistence type="inferred from homology"/>
<feature type="domain" description="RecX third three-helical" evidence="7">
    <location>
        <begin position="98"/>
        <end position="140"/>
    </location>
</feature>
<evidence type="ECO:0000259" key="7">
    <source>
        <dbReference type="Pfam" id="PF21981"/>
    </source>
</evidence>
<sequence>MTKAFDSAVRLLARREHSALELYDKLKQKGYSSIEIKEALDTCERMNLQNDGRFVEAYSRLRIRQGYGPLKISQELSNKGIDKELIHQFLQQEQDNWLQYALNVWQKKSKGQRNLSFDEVQKQQRFLLYRGFSMDVIAQVKKELKGTSLLHVGEES</sequence>
<evidence type="ECO:0000256" key="4">
    <source>
        <dbReference type="ARBA" id="ARBA00022490"/>
    </source>
</evidence>
<feature type="domain" description="RecX first three-helical" evidence="8">
    <location>
        <begin position="4"/>
        <end position="42"/>
    </location>
</feature>
<dbReference type="Pfam" id="PF21982">
    <property type="entry name" value="RecX_HTH1"/>
    <property type="match status" value="1"/>
</dbReference>
<evidence type="ECO:0000313" key="10">
    <source>
        <dbReference type="Proteomes" id="UP000054621"/>
    </source>
</evidence>
<evidence type="ECO:0000259" key="6">
    <source>
        <dbReference type="Pfam" id="PF02631"/>
    </source>
</evidence>
<reference evidence="9 10" key="1">
    <citation type="submission" date="2015-11" db="EMBL/GenBank/DDBJ databases">
        <title>Genomic analysis of 38 Legionella species identifies large and diverse effector repertoires.</title>
        <authorList>
            <person name="Burstein D."/>
            <person name="Amaro F."/>
            <person name="Zusman T."/>
            <person name="Lifshitz Z."/>
            <person name="Cohen O."/>
            <person name="Gilbert J.A."/>
            <person name="Pupko T."/>
            <person name="Shuman H.A."/>
            <person name="Segal G."/>
        </authorList>
    </citation>
    <scope>NUCLEOTIDE SEQUENCE [LARGE SCALE GENOMIC DNA]</scope>
    <source>
        <strain evidence="9 10">Mt.St.Helens-4</strain>
    </source>
</reference>
<comment type="similarity">
    <text evidence="2 5">Belongs to the RecX family.</text>
</comment>
<comment type="caution">
    <text evidence="9">The sequence shown here is derived from an EMBL/GenBank/DDBJ whole genome shotgun (WGS) entry which is preliminary data.</text>
</comment>
<comment type="subcellular location">
    <subcellularLocation>
        <location evidence="1 5">Cytoplasm</location>
    </subcellularLocation>
</comment>
<feature type="domain" description="RecX second three-helical" evidence="6">
    <location>
        <begin position="50"/>
        <end position="88"/>
    </location>
</feature>
<dbReference type="AlphaFoldDB" id="A0A0W0YBM4"/>
<comment type="function">
    <text evidence="5">Modulates RecA activity.</text>
</comment>
<organism evidence="9 10">
    <name type="scientific">Legionella sainthelensi</name>
    <dbReference type="NCBI Taxonomy" id="28087"/>
    <lineage>
        <taxon>Bacteria</taxon>
        <taxon>Pseudomonadati</taxon>
        <taxon>Pseudomonadota</taxon>
        <taxon>Gammaproteobacteria</taxon>
        <taxon>Legionellales</taxon>
        <taxon>Legionellaceae</taxon>
        <taxon>Legionella</taxon>
    </lineage>
</organism>
<dbReference type="STRING" id="28087.Lsai_2933"/>
<dbReference type="HAMAP" id="MF_01114">
    <property type="entry name" value="RecX"/>
    <property type="match status" value="1"/>
</dbReference>
<evidence type="ECO:0000256" key="2">
    <source>
        <dbReference type="ARBA" id="ARBA00009695"/>
    </source>
</evidence>
<evidence type="ECO:0000256" key="3">
    <source>
        <dbReference type="ARBA" id="ARBA00018111"/>
    </source>
</evidence>
<dbReference type="Proteomes" id="UP000054621">
    <property type="component" value="Unassembled WGS sequence"/>
</dbReference>
<dbReference type="PANTHER" id="PTHR33602:SF1">
    <property type="entry name" value="REGULATORY PROTEIN RECX FAMILY PROTEIN"/>
    <property type="match status" value="1"/>
</dbReference>
<dbReference type="Gene3D" id="1.10.10.10">
    <property type="entry name" value="Winged helix-like DNA-binding domain superfamily/Winged helix DNA-binding domain"/>
    <property type="match status" value="3"/>
</dbReference>
<dbReference type="InterPro" id="IPR036388">
    <property type="entry name" value="WH-like_DNA-bd_sf"/>
</dbReference>
<evidence type="ECO:0000256" key="1">
    <source>
        <dbReference type="ARBA" id="ARBA00004496"/>
    </source>
</evidence>
<dbReference type="Pfam" id="PF21981">
    <property type="entry name" value="RecX_HTH3"/>
    <property type="match status" value="1"/>
</dbReference>
<dbReference type="Pfam" id="PF02631">
    <property type="entry name" value="RecX_HTH2"/>
    <property type="match status" value="1"/>
</dbReference>
<protein>
    <recommendedName>
        <fullName evidence="3 5">Regulatory protein RecX</fullName>
    </recommendedName>
</protein>
<dbReference type="InterPro" id="IPR053924">
    <property type="entry name" value="RecX_HTH_2nd"/>
</dbReference>
<dbReference type="PATRIC" id="fig|28087.4.peg.3152"/>
<dbReference type="PANTHER" id="PTHR33602">
    <property type="entry name" value="REGULATORY PROTEIN RECX FAMILY PROTEIN"/>
    <property type="match status" value="1"/>
</dbReference>
<keyword evidence="4 5" id="KW-0963">Cytoplasm</keyword>
<evidence type="ECO:0000259" key="8">
    <source>
        <dbReference type="Pfam" id="PF21982"/>
    </source>
</evidence>
<dbReference type="RefSeq" id="WP_027271416.1">
    <property type="nucleotide sequence ID" value="NZ_CAAAJE010000017.1"/>
</dbReference>
<accession>A0A0W0YBM4</accession>
<dbReference type="InterPro" id="IPR053926">
    <property type="entry name" value="RecX_HTH_1st"/>
</dbReference>
<evidence type="ECO:0000256" key="5">
    <source>
        <dbReference type="HAMAP-Rule" id="MF_01114"/>
    </source>
</evidence>
<evidence type="ECO:0000313" key="9">
    <source>
        <dbReference type="EMBL" id="KTD54111.1"/>
    </source>
</evidence>
<dbReference type="InterPro" id="IPR003783">
    <property type="entry name" value="Regulatory_RecX"/>
</dbReference>
<name>A0A0W0YBM4_9GAMM</name>
<dbReference type="NCBIfam" id="NF001057">
    <property type="entry name" value="PRK00117.3-3"/>
    <property type="match status" value="1"/>
</dbReference>
<dbReference type="GO" id="GO:0006282">
    <property type="term" value="P:regulation of DNA repair"/>
    <property type="evidence" value="ECO:0007669"/>
    <property type="project" value="UniProtKB-UniRule"/>
</dbReference>
<dbReference type="EMBL" id="LNYV01000037">
    <property type="protein sequence ID" value="KTD54111.1"/>
    <property type="molecule type" value="Genomic_DNA"/>
</dbReference>
<dbReference type="GO" id="GO:0005737">
    <property type="term" value="C:cytoplasm"/>
    <property type="evidence" value="ECO:0007669"/>
    <property type="project" value="UniProtKB-SubCell"/>
</dbReference>
<dbReference type="eggNOG" id="COG2137">
    <property type="taxonomic scope" value="Bacteria"/>
</dbReference>
<dbReference type="InterPro" id="IPR053925">
    <property type="entry name" value="RecX_HTH_3rd"/>
</dbReference>
<gene>
    <name evidence="5 9" type="primary">recX</name>
    <name evidence="9" type="ORF">Lsai_2933</name>
</gene>
<dbReference type="OrthoDB" id="7066780at2"/>